<gene>
    <name evidence="2" type="ORF">I316_01050</name>
</gene>
<feature type="region of interest" description="Disordered" evidence="1">
    <location>
        <begin position="211"/>
        <end position="268"/>
    </location>
</feature>
<evidence type="ECO:0000256" key="1">
    <source>
        <dbReference type="SAM" id="MobiDB-lite"/>
    </source>
</evidence>
<reference evidence="3" key="2">
    <citation type="submission" date="2013-12" db="EMBL/GenBank/DDBJ databases">
        <title>Evolution of pathogenesis and genome organization in the Tremellales.</title>
        <authorList>
            <person name="Cuomo C."/>
            <person name="Litvintseva A."/>
            <person name="Heitman J."/>
            <person name="Chen Y."/>
            <person name="Sun S."/>
            <person name="Springer D."/>
            <person name="Dromer F."/>
            <person name="Young S."/>
            <person name="Zeng Q."/>
            <person name="Chapman S."/>
            <person name="Gujja S."/>
            <person name="Saif S."/>
            <person name="Birren B."/>
        </authorList>
    </citation>
    <scope>NUCLEOTIDE SEQUENCE [LARGE SCALE GENOMIC DNA]</scope>
    <source>
        <strain evidence="3">BCC8398</strain>
    </source>
</reference>
<dbReference type="EMBL" id="KI669493">
    <property type="protein sequence ID" value="OCF37143.1"/>
    <property type="molecule type" value="Genomic_DNA"/>
</dbReference>
<feature type="compositionally biased region" description="Basic and acidic residues" evidence="1">
    <location>
        <begin position="141"/>
        <end position="159"/>
    </location>
</feature>
<organism evidence="2 3">
    <name type="scientific">Kwoniella heveanensis BCC8398</name>
    <dbReference type="NCBI Taxonomy" id="1296120"/>
    <lineage>
        <taxon>Eukaryota</taxon>
        <taxon>Fungi</taxon>
        <taxon>Dikarya</taxon>
        <taxon>Basidiomycota</taxon>
        <taxon>Agaricomycotina</taxon>
        <taxon>Tremellomycetes</taxon>
        <taxon>Tremellales</taxon>
        <taxon>Cryptococcaceae</taxon>
        <taxon>Kwoniella</taxon>
    </lineage>
</organism>
<feature type="region of interest" description="Disordered" evidence="1">
    <location>
        <begin position="134"/>
        <end position="171"/>
    </location>
</feature>
<proteinExistence type="predicted"/>
<evidence type="ECO:0000313" key="3">
    <source>
        <dbReference type="Proteomes" id="UP000092666"/>
    </source>
</evidence>
<keyword evidence="3" id="KW-1185">Reference proteome</keyword>
<dbReference type="Proteomes" id="UP000092666">
    <property type="component" value="Unassembled WGS sequence"/>
</dbReference>
<feature type="compositionally biased region" description="Low complexity" evidence="1">
    <location>
        <begin position="222"/>
        <end position="236"/>
    </location>
</feature>
<accession>A0A1B9H1J5</accession>
<name>A0A1B9H1J5_9TREE</name>
<protein>
    <submittedName>
        <fullName evidence="2">Uncharacterized protein</fullName>
    </submittedName>
</protein>
<dbReference type="AlphaFoldDB" id="A0A1B9H1J5"/>
<reference evidence="2 3" key="1">
    <citation type="submission" date="2013-07" db="EMBL/GenBank/DDBJ databases">
        <title>The Genome Sequence of Cryptococcus heveanensis BCC8398.</title>
        <authorList>
            <consortium name="The Broad Institute Genome Sequencing Platform"/>
            <person name="Cuomo C."/>
            <person name="Litvintseva A."/>
            <person name="Chen Y."/>
            <person name="Heitman J."/>
            <person name="Sun S."/>
            <person name="Springer D."/>
            <person name="Dromer F."/>
            <person name="Young S.K."/>
            <person name="Zeng Q."/>
            <person name="Gargeya S."/>
            <person name="Fitzgerald M."/>
            <person name="Abouelleil A."/>
            <person name="Alvarado L."/>
            <person name="Berlin A.M."/>
            <person name="Chapman S.B."/>
            <person name="Dewar J."/>
            <person name="Goldberg J."/>
            <person name="Griggs A."/>
            <person name="Gujja S."/>
            <person name="Hansen M."/>
            <person name="Howarth C."/>
            <person name="Imamovic A."/>
            <person name="Larimer J."/>
            <person name="McCowan C."/>
            <person name="Murphy C."/>
            <person name="Pearson M."/>
            <person name="Priest M."/>
            <person name="Roberts A."/>
            <person name="Saif S."/>
            <person name="Shea T."/>
            <person name="Sykes S."/>
            <person name="Wortman J."/>
            <person name="Nusbaum C."/>
            <person name="Birren B."/>
        </authorList>
    </citation>
    <scope>NUCLEOTIDE SEQUENCE [LARGE SCALE GENOMIC DNA]</scope>
    <source>
        <strain evidence="2 3">BCC8398</strain>
    </source>
</reference>
<dbReference type="OrthoDB" id="10543223at2759"/>
<sequence>MPNATPIGHRQEPAHIGFVSNVTSTVERYLHFGNNTSAPAPRPHINQPSAPDQSISSMDVVHGIRRHQSISVNQNAHVSPPLQLSTTSYGGRNNHDCAVHTRDKYKRKYNRLKRNLSKAGFTLHHRDKLTSSTILDDEVPSSDRARVTADIKQDSHEADPSSSKTSGEWDLPQIQAYIEKMENDERDLVTRACDSPIPDQAELLAKIQARNDKAPPPPTPCNPAAAAPAASGERPAYSAFRGSRPSTPDQNVRIDVPSSSSSGGSEPTYAVDHRAAAAPTVNRLSGWTLEAAQPRSLRPELRTGLYGDNGEHPFQTLLRKHQMPPPPPPPPSPTASNAIDELKNPATTTEYRYLAQEGLSRGLPQNAAVQWASNSIQEYLPSETGPPVSELSHKSQDDVDSMDEKTFAIHTLENRLSELQNRMDLCRDPERKKRMREIQDDLLSLMAEVIRSEAW</sequence>
<evidence type="ECO:0000313" key="2">
    <source>
        <dbReference type="EMBL" id="OCF37143.1"/>
    </source>
</evidence>